<dbReference type="Gene3D" id="3.40.190.100">
    <property type="entry name" value="Glycine betaine-binding periplasmic protein, domain 2"/>
    <property type="match status" value="1"/>
</dbReference>
<feature type="domain" description="ABC-type glycine betaine transport system substrate-binding" evidence="1">
    <location>
        <begin position="26"/>
        <end position="278"/>
    </location>
</feature>
<name>A0A6L4WTZ2_9BACT</name>
<accession>A0A6L4WTZ2</accession>
<evidence type="ECO:0000313" key="4">
    <source>
        <dbReference type="Proteomes" id="UP000461010"/>
    </source>
</evidence>
<dbReference type="Pfam" id="PF04069">
    <property type="entry name" value="OpuAC"/>
    <property type="match status" value="1"/>
</dbReference>
<dbReference type="EMBL" id="WFKK01000011">
    <property type="protein sequence ID" value="KAB7889654.1"/>
    <property type="molecule type" value="Genomic_DNA"/>
</dbReference>
<comment type="caution">
    <text evidence="3">The sequence shown here is derived from an EMBL/GenBank/DDBJ whole genome shotgun (WGS) entry which is preliminary data.</text>
</comment>
<dbReference type="GO" id="GO:0043190">
    <property type="term" value="C:ATP-binding cassette (ABC) transporter complex"/>
    <property type="evidence" value="ECO:0007669"/>
    <property type="project" value="InterPro"/>
</dbReference>
<protein>
    <submittedName>
        <fullName evidence="3">Glycine/betaine ABC transporter</fullName>
    </submittedName>
</protein>
<evidence type="ECO:0000313" key="2">
    <source>
        <dbReference type="EMBL" id="KAB7888855.1"/>
    </source>
</evidence>
<evidence type="ECO:0000313" key="5">
    <source>
        <dbReference type="Proteomes" id="UP000472839"/>
    </source>
</evidence>
<evidence type="ECO:0000259" key="1">
    <source>
        <dbReference type="Pfam" id="PF04069"/>
    </source>
</evidence>
<dbReference type="Proteomes" id="UP000472839">
    <property type="component" value="Unassembled WGS sequence"/>
</dbReference>
<proteinExistence type="predicted"/>
<dbReference type="SUPFAM" id="SSF53850">
    <property type="entry name" value="Periplasmic binding protein-like II"/>
    <property type="match status" value="1"/>
</dbReference>
<dbReference type="InterPro" id="IPR007210">
    <property type="entry name" value="ABC_Gly_betaine_transp_sub-bd"/>
</dbReference>
<organism evidence="3 5">
    <name type="scientific">Poseidonibacter ostreae</name>
    <dbReference type="NCBI Taxonomy" id="2654171"/>
    <lineage>
        <taxon>Bacteria</taxon>
        <taxon>Pseudomonadati</taxon>
        <taxon>Campylobacterota</taxon>
        <taxon>Epsilonproteobacteria</taxon>
        <taxon>Campylobacterales</taxon>
        <taxon>Arcobacteraceae</taxon>
        <taxon>Poseidonibacter</taxon>
    </lineage>
</organism>
<sequence>MAIGKLINSKKEFIQNAIEQKGKKEKIVLGITDLSFHRVTGALVTYVLEQMGFEVERKYALHEENFRRLKNMEIDMLSSAWIPSSHGVYKENVEKEIKIVELGLHYKPYALWGVPSYVPKDELNQISDLLKPEISKKMIKQIQGIGPGAGITRFSIKMMDEYFLNAEGYTFKTGTQDDCVKAFEDAVSKKEWVIVPLWQPQFLHNNYDIRELEEPKGLLGIVDRAVLLCSENKLNKILSTEQINILNNIVLSNEIVSELDYYHCVEGLSEDEAVKKWILK</sequence>
<keyword evidence="4" id="KW-1185">Reference proteome</keyword>
<reference evidence="4 5" key="1">
    <citation type="submission" date="2019-10" db="EMBL/GenBank/DDBJ databases">
        <title>Poseidonibacter ostreae sp. nov., isolated from the gut of the Ostrea denselamellosa.</title>
        <authorList>
            <person name="Choi A."/>
        </authorList>
    </citation>
    <scope>NUCLEOTIDE SEQUENCE [LARGE SCALE GENOMIC DNA]</scope>
    <source>
        <strain evidence="3 5">SJOD-M-33</strain>
        <strain evidence="2 4">SJOD-M-5</strain>
    </source>
</reference>
<dbReference type="RefSeq" id="WP_152191419.1">
    <property type="nucleotide sequence ID" value="NZ_WFKJ01000043.1"/>
</dbReference>
<dbReference type="EMBL" id="WFKJ01000043">
    <property type="protein sequence ID" value="KAB7888855.1"/>
    <property type="molecule type" value="Genomic_DNA"/>
</dbReference>
<dbReference type="Proteomes" id="UP000461010">
    <property type="component" value="Unassembled WGS sequence"/>
</dbReference>
<evidence type="ECO:0000313" key="3">
    <source>
        <dbReference type="EMBL" id="KAB7889654.1"/>
    </source>
</evidence>
<dbReference type="AlphaFoldDB" id="A0A6L4WTZ2"/>
<dbReference type="Gene3D" id="3.10.105.10">
    <property type="entry name" value="Dipeptide-binding Protein, Domain 3"/>
    <property type="match status" value="1"/>
</dbReference>
<dbReference type="GO" id="GO:0022857">
    <property type="term" value="F:transmembrane transporter activity"/>
    <property type="evidence" value="ECO:0007669"/>
    <property type="project" value="InterPro"/>
</dbReference>
<gene>
    <name evidence="2" type="ORF">GBG18_12120</name>
    <name evidence="3" type="ORF">GBG19_05450</name>
</gene>